<keyword evidence="7 9" id="KW-0472">Membrane</keyword>
<keyword evidence="4 9" id="KW-0812">Transmembrane</keyword>
<evidence type="ECO:0000313" key="11">
    <source>
        <dbReference type="Proteomes" id="UP000502415"/>
    </source>
</evidence>
<dbReference type="Proteomes" id="UP000502415">
    <property type="component" value="Chromosome"/>
</dbReference>
<comment type="similarity">
    <text evidence="8">Belongs to the anion channel-forming bestrophin (TC 1.A.46) family.</text>
</comment>
<evidence type="ECO:0000256" key="2">
    <source>
        <dbReference type="ARBA" id="ARBA00022448"/>
    </source>
</evidence>
<dbReference type="InterPro" id="IPR044669">
    <property type="entry name" value="YneE/VCCN1/2-like"/>
</dbReference>
<feature type="transmembrane region" description="Helical" evidence="9">
    <location>
        <begin position="49"/>
        <end position="69"/>
    </location>
</feature>
<evidence type="ECO:0000256" key="4">
    <source>
        <dbReference type="ARBA" id="ARBA00022692"/>
    </source>
</evidence>
<feature type="transmembrane region" description="Helical" evidence="9">
    <location>
        <begin position="232"/>
        <end position="263"/>
    </location>
</feature>
<dbReference type="EMBL" id="CP051685">
    <property type="protein sequence ID" value="QJD99515.1"/>
    <property type="molecule type" value="Genomic_DNA"/>
</dbReference>
<gene>
    <name evidence="10" type="ORF">HH212_05325</name>
</gene>
<accession>A0A7Z2ZRI6</accession>
<evidence type="ECO:0000256" key="1">
    <source>
        <dbReference type="ARBA" id="ARBA00004651"/>
    </source>
</evidence>
<evidence type="ECO:0000256" key="6">
    <source>
        <dbReference type="ARBA" id="ARBA00023065"/>
    </source>
</evidence>
<evidence type="ECO:0000256" key="9">
    <source>
        <dbReference type="SAM" id="Phobius"/>
    </source>
</evidence>
<keyword evidence="6" id="KW-0406">Ion transport</keyword>
<organism evidence="10 11">
    <name type="scientific">Massilia forsythiae</name>
    <dbReference type="NCBI Taxonomy" id="2728020"/>
    <lineage>
        <taxon>Bacteria</taxon>
        <taxon>Pseudomonadati</taxon>
        <taxon>Pseudomonadota</taxon>
        <taxon>Betaproteobacteria</taxon>
        <taxon>Burkholderiales</taxon>
        <taxon>Oxalobacteraceae</taxon>
        <taxon>Telluria group</taxon>
        <taxon>Massilia</taxon>
    </lineage>
</organism>
<dbReference type="RefSeq" id="WP_169434414.1">
    <property type="nucleotide sequence ID" value="NZ_CP051685.1"/>
</dbReference>
<dbReference type="KEGG" id="mfy:HH212_05325"/>
<dbReference type="Pfam" id="PF25539">
    <property type="entry name" value="Bestrophin_2"/>
    <property type="match status" value="1"/>
</dbReference>
<proteinExistence type="inferred from homology"/>
<comment type="subcellular location">
    <subcellularLocation>
        <location evidence="1">Cell membrane</location>
        <topology evidence="1">Multi-pass membrane protein</topology>
    </subcellularLocation>
</comment>
<sequence>MIVRERPSALRLLLVLRGSVLPSIWKSLAAATLLAAAVTLLDLLGGVRIALSTIPFTLMGLPLAIFLGFRNNAAYDRYWEGRKQWGELVLRSRSLARQCLSLVQDGDGDGGAAADGADERGDPRARMLRRAAAYAHALRHRLRGSDPAGDVAPWLDAGEWEGVRTLPNLPHALMLHMGADLALCLRQRRIDPALAVALDATLSAMTGVAAACERIRGTPIPFSYTLLLHRTAYLYCFLLPFGLVDTVGWLTPLVVAIVAYTFFGLDALGDEIEEPFGVSDHDLPLAALCRTIEIDLRIALGERELPPPLLPVGYRLT</sequence>
<evidence type="ECO:0000256" key="7">
    <source>
        <dbReference type="ARBA" id="ARBA00023136"/>
    </source>
</evidence>
<evidence type="ECO:0000313" key="10">
    <source>
        <dbReference type="EMBL" id="QJD99515.1"/>
    </source>
</evidence>
<keyword evidence="5 9" id="KW-1133">Transmembrane helix</keyword>
<dbReference type="PANTHER" id="PTHR33281:SF19">
    <property type="entry name" value="VOLTAGE-DEPENDENT ANION CHANNEL-FORMING PROTEIN YNEE"/>
    <property type="match status" value="1"/>
</dbReference>
<evidence type="ECO:0000256" key="3">
    <source>
        <dbReference type="ARBA" id="ARBA00022475"/>
    </source>
</evidence>
<dbReference type="GO" id="GO:0005254">
    <property type="term" value="F:chloride channel activity"/>
    <property type="evidence" value="ECO:0007669"/>
    <property type="project" value="InterPro"/>
</dbReference>
<evidence type="ECO:0000256" key="5">
    <source>
        <dbReference type="ARBA" id="ARBA00022989"/>
    </source>
</evidence>
<dbReference type="PANTHER" id="PTHR33281">
    <property type="entry name" value="UPF0187 PROTEIN YNEE"/>
    <property type="match status" value="1"/>
</dbReference>
<dbReference type="AlphaFoldDB" id="A0A7Z2ZRI6"/>
<reference evidence="10 11" key="1">
    <citation type="submission" date="2020-04" db="EMBL/GenBank/DDBJ databases">
        <title>Genome sequencing of novel species.</title>
        <authorList>
            <person name="Heo J."/>
            <person name="Kim S.-J."/>
            <person name="Kim J.-S."/>
            <person name="Hong S.-B."/>
            <person name="Kwon S.-W."/>
        </authorList>
    </citation>
    <scope>NUCLEOTIDE SEQUENCE [LARGE SCALE GENOMIC DNA]</scope>
    <source>
        <strain evidence="10 11">GN2-R2</strain>
    </source>
</reference>
<keyword evidence="2" id="KW-0813">Transport</keyword>
<protein>
    <submittedName>
        <fullName evidence="10">Bestrophin</fullName>
    </submittedName>
</protein>
<keyword evidence="3" id="KW-1003">Cell membrane</keyword>
<feature type="transmembrane region" description="Helical" evidence="9">
    <location>
        <begin position="12"/>
        <end position="37"/>
    </location>
</feature>
<evidence type="ECO:0000256" key="8">
    <source>
        <dbReference type="ARBA" id="ARBA00034708"/>
    </source>
</evidence>
<keyword evidence="11" id="KW-1185">Reference proteome</keyword>
<name>A0A7Z2ZRI6_9BURK</name>
<dbReference type="GO" id="GO:0005886">
    <property type="term" value="C:plasma membrane"/>
    <property type="evidence" value="ECO:0007669"/>
    <property type="project" value="UniProtKB-SubCell"/>
</dbReference>